<dbReference type="InterPro" id="IPR034746">
    <property type="entry name" value="POTRA"/>
</dbReference>
<dbReference type="PANTHER" id="PTHR37820:SF1">
    <property type="entry name" value="CELL DIVISION PROTEIN FTSQ"/>
    <property type="match status" value="1"/>
</dbReference>
<dbReference type="Pfam" id="PF03799">
    <property type="entry name" value="FtsQ_DivIB_C"/>
    <property type="match status" value="1"/>
</dbReference>
<evidence type="ECO:0000256" key="4">
    <source>
        <dbReference type="ARBA" id="ARBA00022692"/>
    </source>
</evidence>
<evidence type="ECO:0000259" key="8">
    <source>
        <dbReference type="PROSITE" id="PS51779"/>
    </source>
</evidence>
<keyword evidence="2" id="KW-1003">Cell membrane</keyword>
<keyword evidence="4" id="KW-0812">Transmembrane</keyword>
<proteinExistence type="predicted"/>
<evidence type="ECO:0000256" key="7">
    <source>
        <dbReference type="ARBA" id="ARBA00023306"/>
    </source>
</evidence>
<dbReference type="InterPro" id="IPR050487">
    <property type="entry name" value="FtsQ_DivIB"/>
</dbReference>
<dbReference type="EMBL" id="CAFBPU010000053">
    <property type="protein sequence ID" value="CAB5038365.1"/>
    <property type="molecule type" value="Genomic_DNA"/>
</dbReference>
<dbReference type="InterPro" id="IPR013685">
    <property type="entry name" value="POTRA_FtsQ_type"/>
</dbReference>
<sequence length="237" mass="24667">MTVLDSGGRFGSAGRAKRTRRLIAWGLVAALAAGGAWAVWFSTVLSVREVRVLGAVTISTNEVRNAAAVPVAQQLARVDVPGITRRVGSIPQVASVEIRRGWPDVLVIVVTERKPLAVARTSVGFTYLDRTGARFGAVTVAPRGVPVVVASSASALSSALAVVAALPSTLRATVTTVTARTYDDVVLALRSGVDVQWGSADDSDHKASVLTALLKVPAGFYDVSAPDLPTTRATRLG</sequence>
<dbReference type="PROSITE" id="PS51779">
    <property type="entry name" value="POTRA"/>
    <property type="match status" value="1"/>
</dbReference>
<organism evidence="9">
    <name type="scientific">freshwater metagenome</name>
    <dbReference type="NCBI Taxonomy" id="449393"/>
    <lineage>
        <taxon>unclassified sequences</taxon>
        <taxon>metagenomes</taxon>
        <taxon>ecological metagenomes</taxon>
    </lineage>
</organism>
<dbReference type="InterPro" id="IPR005548">
    <property type="entry name" value="Cell_div_FtsQ/DivIB_C"/>
</dbReference>
<gene>
    <name evidence="9" type="ORF">UFOPK4150_01999</name>
</gene>
<dbReference type="Pfam" id="PF08478">
    <property type="entry name" value="POTRA_1"/>
    <property type="match status" value="1"/>
</dbReference>
<dbReference type="PANTHER" id="PTHR37820">
    <property type="entry name" value="CELL DIVISION PROTEIN DIVIB"/>
    <property type="match status" value="1"/>
</dbReference>
<dbReference type="Gene3D" id="3.10.20.310">
    <property type="entry name" value="membrane protein fhac"/>
    <property type="match status" value="1"/>
</dbReference>
<dbReference type="GO" id="GO:0051301">
    <property type="term" value="P:cell division"/>
    <property type="evidence" value="ECO:0007669"/>
    <property type="project" value="UniProtKB-KW"/>
</dbReference>
<evidence type="ECO:0000256" key="1">
    <source>
        <dbReference type="ARBA" id="ARBA00004370"/>
    </source>
</evidence>
<keyword evidence="7" id="KW-0131">Cell cycle</keyword>
<keyword evidence="3" id="KW-0132">Cell division</keyword>
<keyword evidence="5" id="KW-1133">Transmembrane helix</keyword>
<evidence type="ECO:0000256" key="6">
    <source>
        <dbReference type="ARBA" id="ARBA00023136"/>
    </source>
</evidence>
<dbReference type="GO" id="GO:0005886">
    <property type="term" value="C:plasma membrane"/>
    <property type="evidence" value="ECO:0007669"/>
    <property type="project" value="TreeGrafter"/>
</dbReference>
<name>A0A6J7SAU8_9ZZZZ</name>
<evidence type="ECO:0000256" key="5">
    <source>
        <dbReference type="ARBA" id="ARBA00022989"/>
    </source>
</evidence>
<evidence type="ECO:0000256" key="2">
    <source>
        <dbReference type="ARBA" id="ARBA00022475"/>
    </source>
</evidence>
<accession>A0A6J7SAU8</accession>
<comment type="subcellular location">
    <subcellularLocation>
        <location evidence="1">Membrane</location>
    </subcellularLocation>
</comment>
<dbReference type="AlphaFoldDB" id="A0A6J7SAU8"/>
<reference evidence="9" key="1">
    <citation type="submission" date="2020-05" db="EMBL/GenBank/DDBJ databases">
        <authorList>
            <person name="Chiriac C."/>
            <person name="Salcher M."/>
            <person name="Ghai R."/>
            <person name="Kavagutti S V."/>
        </authorList>
    </citation>
    <scope>NUCLEOTIDE SEQUENCE</scope>
</reference>
<keyword evidence="6" id="KW-0472">Membrane</keyword>
<protein>
    <submittedName>
        <fullName evidence="9">Unannotated protein</fullName>
    </submittedName>
</protein>
<evidence type="ECO:0000256" key="3">
    <source>
        <dbReference type="ARBA" id="ARBA00022618"/>
    </source>
</evidence>
<evidence type="ECO:0000313" key="9">
    <source>
        <dbReference type="EMBL" id="CAB5038365.1"/>
    </source>
</evidence>
<feature type="domain" description="POTRA" evidence="8">
    <location>
        <begin position="45"/>
        <end position="113"/>
    </location>
</feature>